<proteinExistence type="inferred from homology"/>
<feature type="domain" description="RING-type" evidence="11">
    <location>
        <begin position="200"/>
        <end position="241"/>
    </location>
</feature>
<dbReference type="CDD" id="cd16536">
    <property type="entry name" value="RING-HC_RNF10"/>
    <property type="match status" value="1"/>
</dbReference>
<dbReference type="SMART" id="SM00184">
    <property type="entry name" value="RING"/>
    <property type="match status" value="1"/>
</dbReference>
<dbReference type="InterPro" id="IPR018957">
    <property type="entry name" value="Znf_C3HC4_RING-type"/>
</dbReference>
<evidence type="ECO:0000256" key="3">
    <source>
        <dbReference type="ARBA" id="ARBA00022490"/>
    </source>
</evidence>
<evidence type="ECO:0000256" key="7">
    <source>
        <dbReference type="ARBA" id="ARBA00035131"/>
    </source>
</evidence>
<dbReference type="PROSITE" id="PS50089">
    <property type="entry name" value="ZF_RING_2"/>
    <property type="match status" value="1"/>
</dbReference>
<feature type="compositionally biased region" description="Basic and acidic residues" evidence="10">
    <location>
        <begin position="390"/>
        <end position="401"/>
    </location>
</feature>
<evidence type="ECO:0000256" key="6">
    <source>
        <dbReference type="ARBA" id="ARBA00022833"/>
    </source>
</evidence>
<gene>
    <name evidence="12" type="ORF">MAR_009930</name>
</gene>
<keyword evidence="6" id="KW-0862">Zinc</keyword>
<evidence type="ECO:0000256" key="5">
    <source>
        <dbReference type="ARBA" id="ARBA00022771"/>
    </source>
</evidence>
<keyword evidence="13" id="KW-1185">Reference proteome</keyword>
<keyword evidence="5 9" id="KW-0863">Zinc-finger</keyword>
<comment type="subcellular location">
    <subcellularLocation>
        <location evidence="1">Cytoplasm</location>
    </subcellularLocation>
</comment>
<dbReference type="InterPro" id="IPR001841">
    <property type="entry name" value="Znf_RING"/>
</dbReference>
<accession>A0ABY7E3I0</accession>
<evidence type="ECO:0000256" key="10">
    <source>
        <dbReference type="SAM" id="MobiDB-lite"/>
    </source>
</evidence>
<reference evidence="12" key="1">
    <citation type="submission" date="2022-11" db="EMBL/GenBank/DDBJ databases">
        <title>Centuries of genome instability and evolution in soft-shell clam transmissible cancer (bioRxiv).</title>
        <authorList>
            <person name="Hart S.F.M."/>
            <person name="Yonemitsu M.A."/>
            <person name="Giersch R.M."/>
            <person name="Beal B.F."/>
            <person name="Arriagada G."/>
            <person name="Davis B.W."/>
            <person name="Ostrander E.A."/>
            <person name="Goff S.P."/>
            <person name="Metzger M.J."/>
        </authorList>
    </citation>
    <scope>NUCLEOTIDE SEQUENCE</scope>
    <source>
        <strain evidence="12">MELC-2E11</strain>
        <tissue evidence="12">Siphon/mantle</tissue>
    </source>
</reference>
<organism evidence="12 13">
    <name type="scientific">Mya arenaria</name>
    <name type="common">Soft-shell clam</name>
    <dbReference type="NCBI Taxonomy" id="6604"/>
    <lineage>
        <taxon>Eukaryota</taxon>
        <taxon>Metazoa</taxon>
        <taxon>Spiralia</taxon>
        <taxon>Lophotrochozoa</taxon>
        <taxon>Mollusca</taxon>
        <taxon>Bivalvia</taxon>
        <taxon>Autobranchia</taxon>
        <taxon>Heteroconchia</taxon>
        <taxon>Euheterodonta</taxon>
        <taxon>Imparidentia</taxon>
        <taxon>Neoheterodontei</taxon>
        <taxon>Myida</taxon>
        <taxon>Myoidea</taxon>
        <taxon>Myidae</taxon>
        <taxon>Mya</taxon>
    </lineage>
</organism>
<feature type="compositionally biased region" description="Polar residues" evidence="10">
    <location>
        <begin position="630"/>
        <end position="659"/>
    </location>
</feature>
<feature type="compositionally biased region" description="Polar residues" evidence="10">
    <location>
        <begin position="402"/>
        <end position="423"/>
    </location>
</feature>
<feature type="region of interest" description="Disordered" evidence="10">
    <location>
        <begin position="389"/>
        <end position="443"/>
    </location>
</feature>
<dbReference type="SUPFAM" id="SSF57850">
    <property type="entry name" value="RING/U-box"/>
    <property type="match status" value="1"/>
</dbReference>
<name>A0ABY7E3I0_MYAAR</name>
<keyword evidence="4" id="KW-0479">Metal-binding</keyword>
<feature type="region of interest" description="Disordered" evidence="10">
    <location>
        <begin position="574"/>
        <end position="602"/>
    </location>
</feature>
<dbReference type="PANTHER" id="PTHR12983">
    <property type="entry name" value="RING FINGER 10 FAMILY MEMBER"/>
    <property type="match status" value="1"/>
</dbReference>
<evidence type="ECO:0000313" key="13">
    <source>
        <dbReference type="Proteomes" id="UP001164746"/>
    </source>
</evidence>
<sequence length="748" mass="84015">MEFRNRNKSNTVANWSQVNCFVVVNVRGRQDGKERELSSIVFCTEKKMCPPETRTGVGAVEIVQLLVTVPTMKVENPLLRSSVQLEEEELSAEYGSAIQTGSKKGNLNHLLNFTYEHAVPSSQGRGGNFGYSSGRQMRYRNTYTRNRKLYYNKEQFLQANCHFVVREKGDYSVHMMDPDTLVDWGAVEQVRVIDSEAASCPICLQYPVAAKMTRCGHIYCWACILHYLALGEKTWRKCPICYESIHSEDLKSVSCREVSKYKIGDEISMTLMKKEKGSIYAVPANLWNKCTGKCHNVRESADMTNHCKLLTATPNQVLEILDMERRQLLMQLVDAEPSEEPFIKGAQDQLKARELKLLGVQEAPFEVQPAEEPTITTSEAQIDMHIVKPLPDDRPASERPSADSSITDEPSQTQSPMQVSPSRTPGAEAEPEMSLSPLHSPTATQQPVEMIPDFMPVEEAAEQLELPSHPPGPKQRNKSGDNAFYFYQAQDGQHIYLHSLNARCLVREYGCLEHCPQTITATIMEKESVFVTEELRKRLRYLSHLPLTCGFEVAELALKPPLVNKDTLKHFQEDIDKRRRQRQRRAKDDKRRARYIEEQERKQMGLGTGTIVHSQFQQQQFVPERLGDNCSDTSSPLLNTPVGSPSVHSSEDFPTSQSPADDGQTACVSFAQMLKAGSKSSTVWPKGKADQEKSPISLGSGRVGSDESDNEDKVPVPQYNTEVAAGGPKSGKKKKKQLMLFSTSMARK</sequence>
<keyword evidence="3" id="KW-0963">Cytoplasm</keyword>
<feature type="compositionally biased region" description="Basic and acidic residues" evidence="10">
    <location>
        <begin position="586"/>
        <end position="602"/>
    </location>
</feature>
<dbReference type="PANTHER" id="PTHR12983:SF9">
    <property type="entry name" value="E3 UBIQUITIN-PROTEIN LIGASE RNF10"/>
    <property type="match status" value="1"/>
</dbReference>
<dbReference type="Gene3D" id="3.30.40.10">
    <property type="entry name" value="Zinc/RING finger domain, C3HC4 (zinc finger)"/>
    <property type="match status" value="1"/>
</dbReference>
<evidence type="ECO:0000256" key="2">
    <source>
        <dbReference type="ARBA" id="ARBA00008117"/>
    </source>
</evidence>
<evidence type="ECO:0000256" key="9">
    <source>
        <dbReference type="PROSITE-ProRule" id="PRU00175"/>
    </source>
</evidence>
<dbReference type="Pfam" id="PF00097">
    <property type="entry name" value="zf-C3HC4"/>
    <property type="match status" value="1"/>
</dbReference>
<comment type="similarity">
    <text evidence="2">Belongs to the RNF10 family.</text>
</comment>
<dbReference type="Proteomes" id="UP001164746">
    <property type="component" value="Chromosome 4"/>
</dbReference>
<feature type="region of interest" description="Disordered" evidence="10">
    <location>
        <begin position="626"/>
        <end position="663"/>
    </location>
</feature>
<dbReference type="InterPro" id="IPR017907">
    <property type="entry name" value="Znf_RING_CS"/>
</dbReference>
<evidence type="ECO:0000313" key="12">
    <source>
        <dbReference type="EMBL" id="WAR03372.1"/>
    </source>
</evidence>
<dbReference type="EMBL" id="CP111015">
    <property type="protein sequence ID" value="WAR03372.1"/>
    <property type="molecule type" value="Genomic_DNA"/>
</dbReference>
<protein>
    <recommendedName>
        <fullName evidence="7">E3 ubiquitin-protein ligase RNF10</fullName>
    </recommendedName>
    <alternativeName>
        <fullName evidence="8">RING finger protein 10</fullName>
    </alternativeName>
</protein>
<dbReference type="InterPro" id="IPR013083">
    <property type="entry name" value="Znf_RING/FYVE/PHD"/>
</dbReference>
<evidence type="ECO:0000256" key="1">
    <source>
        <dbReference type="ARBA" id="ARBA00004496"/>
    </source>
</evidence>
<evidence type="ECO:0000256" key="4">
    <source>
        <dbReference type="ARBA" id="ARBA00022723"/>
    </source>
</evidence>
<dbReference type="PROSITE" id="PS00518">
    <property type="entry name" value="ZF_RING_1"/>
    <property type="match status" value="1"/>
</dbReference>
<feature type="region of interest" description="Disordered" evidence="10">
    <location>
        <begin position="678"/>
        <end position="748"/>
    </location>
</feature>
<evidence type="ECO:0000256" key="8">
    <source>
        <dbReference type="ARBA" id="ARBA00035390"/>
    </source>
</evidence>
<evidence type="ECO:0000259" key="11">
    <source>
        <dbReference type="PROSITE" id="PS50089"/>
    </source>
</evidence>
<dbReference type="InterPro" id="IPR039739">
    <property type="entry name" value="MAG2/RNF10"/>
</dbReference>